<dbReference type="InterPro" id="IPR050400">
    <property type="entry name" value="Bact_Cytoskel_RodZ"/>
</dbReference>
<evidence type="ECO:0000256" key="1">
    <source>
        <dbReference type="SAM" id="Phobius"/>
    </source>
</evidence>
<protein>
    <recommendedName>
        <fullName evidence="2">HTH cro/C1-type domain-containing protein</fullName>
    </recommendedName>
</protein>
<name>A0A2V4E4G7_9GAMM</name>
<evidence type="ECO:0000259" key="2">
    <source>
        <dbReference type="PROSITE" id="PS50943"/>
    </source>
</evidence>
<dbReference type="PANTHER" id="PTHR34475">
    <property type="match status" value="1"/>
</dbReference>
<dbReference type="PROSITE" id="PS50943">
    <property type="entry name" value="HTH_CROC1"/>
    <property type="match status" value="1"/>
</dbReference>
<comment type="caution">
    <text evidence="3">The sequence shown here is derived from an EMBL/GenBank/DDBJ whole genome shotgun (WGS) entry which is preliminary data.</text>
</comment>
<feature type="transmembrane region" description="Helical" evidence="1">
    <location>
        <begin position="103"/>
        <end position="121"/>
    </location>
</feature>
<dbReference type="AlphaFoldDB" id="A0A2V4E4G7"/>
<dbReference type="Gene3D" id="1.10.260.40">
    <property type="entry name" value="lambda repressor-like DNA-binding domains"/>
    <property type="match status" value="1"/>
</dbReference>
<dbReference type="GO" id="GO:0003677">
    <property type="term" value="F:DNA binding"/>
    <property type="evidence" value="ECO:0007669"/>
    <property type="project" value="InterPro"/>
</dbReference>
<evidence type="ECO:0000313" key="4">
    <source>
        <dbReference type="Proteomes" id="UP000247483"/>
    </source>
</evidence>
<feature type="domain" description="HTH cro/C1-type" evidence="2">
    <location>
        <begin position="12"/>
        <end position="44"/>
    </location>
</feature>
<dbReference type="Proteomes" id="UP000247483">
    <property type="component" value="Unassembled WGS sequence"/>
</dbReference>
<dbReference type="Pfam" id="PF13413">
    <property type="entry name" value="HTH_25"/>
    <property type="match status" value="1"/>
</dbReference>
<gene>
    <name evidence="3" type="ORF">DKK79_01150</name>
</gene>
<evidence type="ECO:0000313" key="3">
    <source>
        <dbReference type="EMBL" id="PXZ06759.1"/>
    </source>
</evidence>
<dbReference type="CDD" id="cd00093">
    <property type="entry name" value="HTH_XRE"/>
    <property type="match status" value="1"/>
</dbReference>
<keyword evidence="1" id="KW-0472">Membrane</keyword>
<accession>A0A2V4E4G7</accession>
<dbReference type="InterPro" id="IPR001387">
    <property type="entry name" value="Cro/C1-type_HTH"/>
</dbReference>
<keyword evidence="1" id="KW-0812">Transmembrane</keyword>
<proteinExistence type="predicted"/>
<sequence length="147" mass="16852">MMEDSISLGKMLSDLRGNMGLTQKDIAAQIHVRTEVISEIENNKLVHAPFVLVKSYIRNYANIVGLPNEECQSYLNELEKEYFASQPFKLKSIIKQKKHSKKGFYFVLFILVCLLGFGLYYNNYQTKNSYVEVSHYISPSSADRVNG</sequence>
<keyword evidence="1" id="KW-1133">Transmembrane helix</keyword>
<dbReference type="EMBL" id="QGLP01000003">
    <property type="protein sequence ID" value="PXZ06759.1"/>
    <property type="molecule type" value="Genomic_DNA"/>
</dbReference>
<dbReference type="InterPro" id="IPR010982">
    <property type="entry name" value="Lambda_DNA-bd_dom_sf"/>
</dbReference>
<organism evidence="3 4">
    <name type="scientific">Gilliamella apicola</name>
    <dbReference type="NCBI Taxonomy" id="1196095"/>
    <lineage>
        <taxon>Bacteria</taxon>
        <taxon>Pseudomonadati</taxon>
        <taxon>Pseudomonadota</taxon>
        <taxon>Gammaproteobacteria</taxon>
        <taxon>Orbales</taxon>
        <taxon>Orbaceae</taxon>
        <taxon>Gilliamella</taxon>
    </lineage>
</organism>
<reference evidence="3 4" key="1">
    <citation type="submission" date="2018-05" db="EMBL/GenBank/DDBJ databases">
        <title>Reference genomes for bee gut microbiota database.</title>
        <authorList>
            <person name="Ellegaard K.M."/>
        </authorList>
    </citation>
    <scope>NUCLEOTIDE SEQUENCE [LARGE SCALE GENOMIC DNA]</scope>
    <source>
        <strain evidence="3 4">ESL0177</strain>
    </source>
</reference>
<dbReference type="SUPFAM" id="SSF47413">
    <property type="entry name" value="lambda repressor-like DNA-binding domains"/>
    <property type="match status" value="1"/>
</dbReference>
<dbReference type="PANTHER" id="PTHR34475:SF1">
    <property type="entry name" value="CYTOSKELETON PROTEIN RODZ"/>
    <property type="match status" value="1"/>
</dbReference>